<gene>
    <name evidence="2" type="ORF">Mal4_56350</name>
</gene>
<keyword evidence="3" id="KW-1185">Reference proteome</keyword>
<reference evidence="2 3" key="1">
    <citation type="submission" date="2019-02" db="EMBL/GenBank/DDBJ databases">
        <title>Deep-cultivation of Planctomycetes and their phenomic and genomic characterization uncovers novel biology.</title>
        <authorList>
            <person name="Wiegand S."/>
            <person name="Jogler M."/>
            <person name="Boedeker C."/>
            <person name="Pinto D."/>
            <person name="Vollmers J."/>
            <person name="Rivas-Marin E."/>
            <person name="Kohn T."/>
            <person name="Peeters S.H."/>
            <person name="Heuer A."/>
            <person name="Rast P."/>
            <person name="Oberbeckmann S."/>
            <person name="Bunk B."/>
            <person name="Jeske O."/>
            <person name="Meyerdierks A."/>
            <person name="Storesund J.E."/>
            <person name="Kallscheuer N."/>
            <person name="Luecker S."/>
            <person name="Lage O.M."/>
            <person name="Pohl T."/>
            <person name="Merkel B.J."/>
            <person name="Hornburger P."/>
            <person name="Mueller R.-W."/>
            <person name="Bruemmer F."/>
            <person name="Labrenz M."/>
            <person name="Spormann A.M."/>
            <person name="Op den Camp H."/>
            <person name="Overmann J."/>
            <person name="Amann R."/>
            <person name="Jetten M.S.M."/>
            <person name="Mascher T."/>
            <person name="Medema M.H."/>
            <person name="Devos D.P."/>
            <person name="Kaster A.-K."/>
            <person name="Ovreas L."/>
            <person name="Rohde M."/>
            <person name="Galperin M.Y."/>
            <person name="Jogler C."/>
        </authorList>
    </citation>
    <scope>NUCLEOTIDE SEQUENCE [LARGE SCALE GENOMIC DNA]</scope>
    <source>
        <strain evidence="2 3">Mal4</strain>
    </source>
</reference>
<evidence type="ECO:0000256" key="1">
    <source>
        <dbReference type="SAM" id="MobiDB-lite"/>
    </source>
</evidence>
<dbReference type="OrthoDB" id="6379714at2"/>
<name>A0A517ZFQ2_9PLAN</name>
<dbReference type="KEGG" id="mri:Mal4_56350"/>
<evidence type="ECO:0000313" key="2">
    <source>
        <dbReference type="EMBL" id="QDU41269.1"/>
    </source>
</evidence>
<protein>
    <submittedName>
        <fullName evidence="2">Uncharacterized protein</fullName>
    </submittedName>
</protein>
<dbReference type="Proteomes" id="UP000320496">
    <property type="component" value="Chromosome"/>
</dbReference>
<organism evidence="2 3">
    <name type="scientific">Maioricimonas rarisocia</name>
    <dbReference type="NCBI Taxonomy" id="2528026"/>
    <lineage>
        <taxon>Bacteria</taxon>
        <taxon>Pseudomonadati</taxon>
        <taxon>Planctomycetota</taxon>
        <taxon>Planctomycetia</taxon>
        <taxon>Planctomycetales</taxon>
        <taxon>Planctomycetaceae</taxon>
        <taxon>Maioricimonas</taxon>
    </lineage>
</organism>
<accession>A0A517ZFQ2</accession>
<dbReference type="AlphaFoldDB" id="A0A517ZFQ2"/>
<dbReference type="RefSeq" id="WP_145372500.1">
    <property type="nucleotide sequence ID" value="NZ_CP036275.1"/>
</dbReference>
<evidence type="ECO:0000313" key="3">
    <source>
        <dbReference type="Proteomes" id="UP000320496"/>
    </source>
</evidence>
<feature type="region of interest" description="Disordered" evidence="1">
    <location>
        <begin position="141"/>
        <end position="168"/>
    </location>
</feature>
<feature type="compositionally biased region" description="Acidic residues" evidence="1">
    <location>
        <begin position="158"/>
        <end position="168"/>
    </location>
</feature>
<proteinExistence type="predicted"/>
<sequence>MRDHERRALRVLRMVHELHKRGYQLVRISPGMSASGGSWRCSVTHRGNTLRSHGAMLRDWDLAAHYSSRQENEYFGWRDARQDTVQQLADRFVERFPQIVSLGRGEDWSYAGWYTRMLGYAEQGRFPVAYADWWDRPDPRFLPLSDGESDLPLPPPGEAEEAEEEEEQ</sequence>
<dbReference type="EMBL" id="CP036275">
    <property type="protein sequence ID" value="QDU41269.1"/>
    <property type="molecule type" value="Genomic_DNA"/>
</dbReference>